<dbReference type="CDD" id="cd02021">
    <property type="entry name" value="GntK"/>
    <property type="match status" value="1"/>
</dbReference>
<gene>
    <name evidence="10" type="ORF">G3R48_08875</name>
</gene>
<dbReference type="PANTHER" id="PTHR43442:SF3">
    <property type="entry name" value="GLUCONOKINASE-RELATED"/>
    <property type="match status" value="1"/>
</dbReference>
<keyword evidence="6 9" id="KW-0418">Kinase</keyword>
<comment type="caution">
    <text evidence="10">The sequence shown here is derived from an EMBL/GenBank/DDBJ whole genome shotgun (WGS) entry which is preliminary data.</text>
</comment>
<evidence type="ECO:0000256" key="1">
    <source>
        <dbReference type="ARBA" id="ARBA00004761"/>
    </source>
</evidence>
<keyword evidence="4 9" id="KW-0808">Transferase</keyword>
<evidence type="ECO:0000256" key="5">
    <source>
        <dbReference type="ARBA" id="ARBA00022741"/>
    </source>
</evidence>
<organism evidence="10 11">
    <name type="scientific">Shewanella intestini</name>
    <dbReference type="NCBI Taxonomy" id="2017544"/>
    <lineage>
        <taxon>Bacteria</taxon>
        <taxon>Pseudomonadati</taxon>
        <taxon>Pseudomonadota</taxon>
        <taxon>Gammaproteobacteria</taxon>
        <taxon>Alteromonadales</taxon>
        <taxon>Shewanellaceae</taxon>
        <taxon>Shewanella</taxon>
    </lineage>
</organism>
<dbReference type="InterPro" id="IPR006001">
    <property type="entry name" value="Therm_gnt_kin"/>
</dbReference>
<protein>
    <recommendedName>
        <fullName evidence="3 9">Gluconokinase</fullName>
        <ecNumber evidence="3 9">2.7.1.12</ecNumber>
    </recommendedName>
</protein>
<evidence type="ECO:0000256" key="9">
    <source>
        <dbReference type="RuleBase" id="RU363066"/>
    </source>
</evidence>
<evidence type="ECO:0000256" key="3">
    <source>
        <dbReference type="ARBA" id="ARBA00012054"/>
    </source>
</evidence>
<evidence type="ECO:0000256" key="2">
    <source>
        <dbReference type="ARBA" id="ARBA00008420"/>
    </source>
</evidence>
<comment type="similarity">
    <text evidence="2 9">Belongs to the gluconokinase GntK/GntV family.</text>
</comment>
<reference evidence="10 11" key="1">
    <citation type="submission" date="2020-02" db="EMBL/GenBank/DDBJ databases">
        <title>Shewanella WXL01 sp. nov., a marine bacterium isolated from green algae in Luhuitou Fringing Reef (Northern South China Sea).</title>
        <authorList>
            <person name="Wang X."/>
        </authorList>
    </citation>
    <scope>NUCLEOTIDE SEQUENCE [LARGE SCALE GENOMIC DNA]</scope>
    <source>
        <strain evidence="10 11">MCCC 1A01895</strain>
    </source>
</reference>
<comment type="catalytic activity">
    <reaction evidence="8 9">
        <text>D-gluconate + ATP = 6-phospho-D-gluconate + ADP + H(+)</text>
        <dbReference type="Rhea" id="RHEA:19433"/>
        <dbReference type="ChEBI" id="CHEBI:15378"/>
        <dbReference type="ChEBI" id="CHEBI:18391"/>
        <dbReference type="ChEBI" id="CHEBI:30616"/>
        <dbReference type="ChEBI" id="CHEBI:58759"/>
        <dbReference type="ChEBI" id="CHEBI:456216"/>
        <dbReference type="EC" id="2.7.1.12"/>
    </reaction>
</comment>
<dbReference type="SUPFAM" id="SSF52540">
    <property type="entry name" value="P-loop containing nucleoside triphosphate hydrolases"/>
    <property type="match status" value="1"/>
</dbReference>
<dbReference type="PANTHER" id="PTHR43442">
    <property type="entry name" value="GLUCONOKINASE-RELATED"/>
    <property type="match status" value="1"/>
</dbReference>
<evidence type="ECO:0000313" key="10">
    <source>
        <dbReference type="EMBL" id="MBR9728094.1"/>
    </source>
</evidence>
<dbReference type="Pfam" id="PF13671">
    <property type="entry name" value="AAA_33"/>
    <property type="match status" value="1"/>
</dbReference>
<evidence type="ECO:0000313" key="11">
    <source>
        <dbReference type="Proteomes" id="UP000811844"/>
    </source>
</evidence>
<evidence type="ECO:0000256" key="4">
    <source>
        <dbReference type="ARBA" id="ARBA00022679"/>
    </source>
</evidence>
<dbReference type="Proteomes" id="UP000811844">
    <property type="component" value="Unassembled WGS sequence"/>
</dbReference>
<dbReference type="Gene3D" id="3.40.50.300">
    <property type="entry name" value="P-loop containing nucleotide triphosphate hydrolases"/>
    <property type="match status" value="1"/>
</dbReference>
<evidence type="ECO:0000256" key="7">
    <source>
        <dbReference type="ARBA" id="ARBA00022840"/>
    </source>
</evidence>
<accession>A0ABS5I266</accession>
<evidence type="ECO:0000256" key="8">
    <source>
        <dbReference type="ARBA" id="ARBA00048090"/>
    </source>
</evidence>
<keyword evidence="5 9" id="KW-0547">Nucleotide-binding</keyword>
<name>A0ABS5I266_9GAMM</name>
<sequence length="173" mass="19259">MMNNNPQIIVVMGVSGSGKSTFATELATRLKAKLIDGDDLHPRVNINKMANGIALDDTDRAQWLIRINDAIYSLQHKHESAVIVCSALKQAYRQAIRQNNQSITVIYLAAEQALIEQRLLQRQGHFMKSSMIDSQFAALEPPHQEPLTVTVNANQNLAMMLKDALQQLSHQAS</sequence>
<dbReference type="InterPro" id="IPR027417">
    <property type="entry name" value="P-loop_NTPase"/>
</dbReference>
<keyword evidence="7 9" id="KW-0067">ATP-binding</keyword>
<keyword evidence="11" id="KW-1185">Reference proteome</keyword>
<dbReference type="EMBL" id="JAAIKR010000007">
    <property type="protein sequence ID" value="MBR9728094.1"/>
    <property type="molecule type" value="Genomic_DNA"/>
</dbReference>
<evidence type="ECO:0000256" key="6">
    <source>
        <dbReference type="ARBA" id="ARBA00022777"/>
    </source>
</evidence>
<dbReference type="NCBIfam" id="TIGR01313">
    <property type="entry name" value="therm_gnt_kin"/>
    <property type="match status" value="1"/>
</dbReference>
<proteinExistence type="inferred from homology"/>
<comment type="pathway">
    <text evidence="1">Carbohydrate acid metabolism.</text>
</comment>
<dbReference type="EC" id="2.7.1.12" evidence="3 9"/>